<gene>
    <name evidence="1" type="ORF">D778_01612</name>
</gene>
<dbReference type="AlphaFoldDB" id="M7MHJ4"/>
<organism evidence="1 2">
    <name type="scientific">Xanthomarina gelatinilytica</name>
    <dbReference type="NCBI Taxonomy" id="1137281"/>
    <lineage>
        <taxon>Bacteria</taxon>
        <taxon>Pseudomonadati</taxon>
        <taxon>Bacteroidota</taxon>
        <taxon>Flavobacteriia</taxon>
        <taxon>Flavobacteriales</taxon>
        <taxon>Flavobacteriaceae</taxon>
        <taxon>Xanthomarina</taxon>
    </lineage>
</organism>
<dbReference type="Proteomes" id="UP000012024">
    <property type="component" value="Unassembled WGS sequence"/>
</dbReference>
<reference evidence="1 2" key="1">
    <citation type="submission" date="2012-12" db="EMBL/GenBank/DDBJ databases">
        <title>Genome assembly of Formosa sp. AK20.</title>
        <authorList>
            <person name="Kumar R."/>
            <person name="Khatri I."/>
            <person name="Vaidya B."/>
            <person name="Subramanian S."/>
            <person name="Pinnaka A."/>
        </authorList>
    </citation>
    <scope>NUCLEOTIDE SEQUENCE [LARGE SCALE GENOMIC DNA]</scope>
    <source>
        <strain evidence="1 2">AK20</strain>
    </source>
</reference>
<evidence type="ECO:0000313" key="1">
    <source>
        <dbReference type="EMBL" id="EMQ95722.1"/>
    </source>
</evidence>
<dbReference type="EMBL" id="ANLA01000004">
    <property type="protein sequence ID" value="EMQ95722.1"/>
    <property type="molecule type" value="Genomic_DNA"/>
</dbReference>
<accession>M7MHJ4</accession>
<protein>
    <submittedName>
        <fullName evidence="1">Uncharacterized protein</fullName>
    </submittedName>
</protein>
<keyword evidence="2" id="KW-1185">Reference proteome</keyword>
<comment type="caution">
    <text evidence="1">The sequence shown here is derived from an EMBL/GenBank/DDBJ whole genome shotgun (WGS) entry which is preliminary data.</text>
</comment>
<sequence>MSTNENGALTPLTQKQKEINSVLNYIHKKKKRKAAQLTTNY</sequence>
<evidence type="ECO:0000313" key="2">
    <source>
        <dbReference type="Proteomes" id="UP000012024"/>
    </source>
</evidence>
<proteinExistence type="predicted"/>
<name>M7MHJ4_9FLAO</name>
<dbReference type="PATRIC" id="fig|1137281.3.peg.211"/>